<dbReference type="PANTHER" id="PTHR48160:SF1">
    <property type="entry name" value="LARGE RIBOSOMAL SUBUNIT PROTEIN EL43"/>
    <property type="match status" value="1"/>
</dbReference>
<keyword evidence="2 4" id="KW-0689">Ribosomal protein</keyword>
<protein>
    <submittedName>
        <fullName evidence="4">Zn-binding ribosomal protein</fullName>
    </submittedName>
</protein>
<dbReference type="Pfam" id="PF01780">
    <property type="entry name" value="Ribosomal_L37ae"/>
    <property type="match status" value="1"/>
</dbReference>
<dbReference type="InterPro" id="IPR002674">
    <property type="entry name" value="Ribosomal_eL43"/>
</dbReference>
<reference evidence="4" key="2">
    <citation type="submission" date="2023-05" db="EMBL/GenBank/DDBJ databases">
        <authorList>
            <consortium name="Lawrence Berkeley National Laboratory"/>
            <person name="Steindorff A."/>
            <person name="Hensen N."/>
            <person name="Bonometti L."/>
            <person name="Westerberg I."/>
            <person name="Brannstrom I.O."/>
            <person name="Guillou S."/>
            <person name="Cros-Aarteil S."/>
            <person name="Calhoun S."/>
            <person name="Haridas S."/>
            <person name="Kuo A."/>
            <person name="Mondo S."/>
            <person name="Pangilinan J."/>
            <person name="Riley R."/>
            <person name="Labutti K."/>
            <person name="Andreopoulos B."/>
            <person name="Lipzen A."/>
            <person name="Chen C."/>
            <person name="Yanf M."/>
            <person name="Daum C."/>
            <person name="Ng V."/>
            <person name="Clum A."/>
            <person name="Ohm R."/>
            <person name="Martin F."/>
            <person name="Silar P."/>
            <person name="Natvig D."/>
            <person name="Lalanne C."/>
            <person name="Gautier V."/>
            <person name="Ament-Velasquez S.L."/>
            <person name="Kruys A."/>
            <person name="Hutchinson M.I."/>
            <person name="Powell A.J."/>
            <person name="Barry K."/>
            <person name="Miller A.N."/>
            <person name="Grigoriev I.V."/>
            <person name="Debuchy R."/>
            <person name="Gladieux P."/>
            <person name="Thoren M.H."/>
            <person name="Johannesson H."/>
        </authorList>
    </citation>
    <scope>NUCLEOTIDE SEQUENCE</scope>
    <source>
        <strain evidence="4">CBS 532.94</strain>
    </source>
</reference>
<proteinExistence type="inferred from homology"/>
<name>A0AAN7HF42_9PEZI</name>
<organism evidence="4 5">
    <name type="scientific">Achaetomium macrosporum</name>
    <dbReference type="NCBI Taxonomy" id="79813"/>
    <lineage>
        <taxon>Eukaryota</taxon>
        <taxon>Fungi</taxon>
        <taxon>Dikarya</taxon>
        <taxon>Ascomycota</taxon>
        <taxon>Pezizomycotina</taxon>
        <taxon>Sordariomycetes</taxon>
        <taxon>Sordariomycetidae</taxon>
        <taxon>Sordariales</taxon>
        <taxon>Chaetomiaceae</taxon>
        <taxon>Achaetomium</taxon>
    </lineage>
</organism>
<gene>
    <name evidence="4" type="ORF">C8A03DRAFT_15663</name>
</gene>
<dbReference type="Proteomes" id="UP001303760">
    <property type="component" value="Unassembled WGS sequence"/>
</dbReference>
<dbReference type="InterPro" id="IPR011331">
    <property type="entry name" value="Ribosomal_eL37/eL43"/>
</dbReference>
<evidence type="ECO:0000256" key="1">
    <source>
        <dbReference type="ARBA" id="ARBA00008672"/>
    </source>
</evidence>
<evidence type="ECO:0000256" key="2">
    <source>
        <dbReference type="ARBA" id="ARBA00022980"/>
    </source>
</evidence>
<reference evidence="4" key="1">
    <citation type="journal article" date="2023" name="Mol. Phylogenet. Evol.">
        <title>Genome-scale phylogeny and comparative genomics of the fungal order Sordariales.</title>
        <authorList>
            <person name="Hensen N."/>
            <person name="Bonometti L."/>
            <person name="Westerberg I."/>
            <person name="Brannstrom I.O."/>
            <person name="Guillou S."/>
            <person name="Cros-Aarteil S."/>
            <person name="Calhoun S."/>
            <person name="Haridas S."/>
            <person name="Kuo A."/>
            <person name="Mondo S."/>
            <person name="Pangilinan J."/>
            <person name="Riley R."/>
            <person name="LaButti K."/>
            <person name="Andreopoulos B."/>
            <person name="Lipzen A."/>
            <person name="Chen C."/>
            <person name="Yan M."/>
            <person name="Daum C."/>
            <person name="Ng V."/>
            <person name="Clum A."/>
            <person name="Steindorff A."/>
            <person name="Ohm R.A."/>
            <person name="Martin F."/>
            <person name="Silar P."/>
            <person name="Natvig D.O."/>
            <person name="Lalanne C."/>
            <person name="Gautier V."/>
            <person name="Ament-Velasquez S.L."/>
            <person name="Kruys A."/>
            <person name="Hutchinson M.I."/>
            <person name="Powell A.J."/>
            <person name="Barry K."/>
            <person name="Miller A.N."/>
            <person name="Grigoriev I.V."/>
            <person name="Debuchy R."/>
            <person name="Gladieux P."/>
            <person name="Hiltunen Thoren M."/>
            <person name="Johannesson H."/>
        </authorList>
    </citation>
    <scope>NUCLEOTIDE SEQUENCE</scope>
    <source>
        <strain evidence="4">CBS 532.94</strain>
    </source>
</reference>
<sequence length="51" mass="5899">LRKQARRSEASQHARYTFTFCGQELVKHLSVGVWQCRRCKKTIAGDAYLLS</sequence>
<dbReference type="Gene3D" id="2.20.25.30">
    <property type="match status" value="1"/>
</dbReference>
<dbReference type="GO" id="GO:0003735">
    <property type="term" value="F:structural constituent of ribosome"/>
    <property type="evidence" value="ECO:0007669"/>
    <property type="project" value="InterPro"/>
</dbReference>
<dbReference type="EMBL" id="MU860121">
    <property type="protein sequence ID" value="KAK4237829.1"/>
    <property type="molecule type" value="Genomic_DNA"/>
</dbReference>
<feature type="non-terminal residue" evidence="4">
    <location>
        <position position="1"/>
    </location>
</feature>
<dbReference type="PANTHER" id="PTHR48160">
    <property type="entry name" value="LARGE RIBOSOMAL SUBUNIT PROTEIN EL43"/>
    <property type="match status" value="1"/>
</dbReference>
<evidence type="ECO:0000313" key="4">
    <source>
        <dbReference type="EMBL" id="KAK4237829.1"/>
    </source>
</evidence>
<evidence type="ECO:0000313" key="5">
    <source>
        <dbReference type="Proteomes" id="UP001303760"/>
    </source>
</evidence>
<comment type="similarity">
    <text evidence="1">Belongs to the eukaryotic ribosomal protein eL43 family.</text>
</comment>
<dbReference type="SUPFAM" id="SSF57829">
    <property type="entry name" value="Zn-binding ribosomal proteins"/>
    <property type="match status" value="1"/>
</dbReference>
<dbReference type="InterPro" id="IPR011332">
    <property type="entry name" value="Ribosomal_zn-bd"/>
</dbReference>
<accession>A0AAN7HF42</accession>
<evidence type="ECO:0000256" key="3">
    <source>
        <dbReference type="ARBA" id="ARBA00023274"/>
    </source>
</evidence>
<dbReference type="AlphaFoldDB" id="A0AAN7HF42"/>
<keyword evidence="5" id="KW-1185">Reference proteome</keyword>
<dbReference type="GO" id="GO:0006412">
    <property type="term" value="P:translation"/>
    <property type="evidence" value="ECO:0007669"/>
    <property type="project" value="InterPro"/>
</dbReference>
<keyword evidence="3" id="KW-0687">Ribonucleoprotein</keyword>
<dbReference type="GO" id="GO:0022625">
    <property type="term" value="C:cytosolic large ribosomal subunit"/>
    <property type="evidence" value="ECO:0007669"/>
    <property type="project" value="TreeGrafter"/>
</dbReference>
<comment type="caution">
    <text evidence="4">The sequence shown here is derived from an EMBL/GenBank/DDBJ whole genome shotgun (WGS) entry which is preliminary data.</text>
</comment>